<comment type="pathway">
    <text evidence="2 9">Amino-acid biosynthesis; L-tryptophan biosynthesis; L-tryptophan from chorismate: step 3/5.</text>
</comment>
<evidence type="ECO:0000256" key="4">
    <source>
        <dbReference type="ARBA" id="ARBA00022272"/>
    </source>
</evidence>
<dbReference type="GO" id="GO:0000162">
    <property type="term" value="P:L-tryptophan biosynthetic process"/>
    <property type="evidence" value="ECO:0007669"/>
    <property type="project" value="UniProtKB-UniRule"/>
</dbReference>
<dbReference type="Gene3D" id="3.20.20.70">
    <property type="entry name" value="Aldolase class I"/>
    <property type="match status" value="1"/>
</dbReference>
<dbReference type="UniPathway" id="UPA00035">
    <property type="reaction ID" value="UER00042"/>
</dbReference>
<dbReference type="InterPro" id="IPR011060">
    <property type="entry name" value="RibuloseP-bd_barrel"/>
</dbReference>
<organism evidence="11 12">
    <name type="scientific">Desulfoprunum benzoelyticum</name>
    <dbReference type="NCBI Taxonomy" id="1506996"/>
    <lineage>
        <taxon>Bacteria</taxon>
        <taxon>Pseudomonadati</taxon>
        <taxon>Thermodesulfobacteriota</taxon>
        <taxon>Desulfobulbia</taxon>
        <taxon>Desulfobulbales</taxon>
        <taxon>Desulfobulbaceae</taxon>
        <taxon>Desulfoprunum</taxon>
    </lineage>
</organism>
<dbReference type="PANTHER" id="PTHR42894:SF1">
    <property type="entry name" value="N-(5'-PHOSPHORIBOSYL)ANTHRANILATE ISOMERASE"/>
    <property type="match status" value="1"/>
</dbReference>
<name>A0A840UWN9_9BACT</name>
<feature type="domain" description="N-(5'phosphoribosyl) anthranilate isomerase (PRAI)" evidence="10">
    <location>
        <begin position="2"/>
        <end position="194"/>
    </location>
</feature>
<keyword evidence="5 9" id="KW-0028">Amino-acid biosynthesis</keyword>
<dbReference type="GO" id="GO:0004640">
    <property type="term" value="F:phosphoribosylanthranilate isomerase activity"/>
    <property type="evidence" value="ECO:0007669"/>
    <property type="project" value="UniProtKB-UniRule"/>
</dbReference>
<evidence type="ECO:0000256" key="3">
    <source>
        <dbReference type="ARBA" id="ARBA00012572"/>
    </source>
</evidence>
<dbReference type="EMBL" id="JACHEO010000024">
    <property type="protein sequence ID" value="MBB5349343.1"/>
    <property type="molecule type" value="Genomic_DNA"/>
</dbReference>
<accession>A0A840UWN9</accession>
<evidence type="ECO:0000256" key="9">
    <source>
        <dbReference type="HAMAP-Rule" id="MF_00135"/>
    </source>
</evidence>
<protein>
    <recommendedName>
        <fullName evidence="4 9">N-(5'-phosphoribosyl)anthranilate isomerase</fullName>
        <shortName evidence="9">PRAI</shortName>
        <ecNumber evidence="3 9">5.3.1.24</ecNumber>
    </recommendedName>
</protein>
<dbReference type="AlphaFoldDB" id="A0A840UWN9"/>
<evidence type="ECO:0000256" key="1">
    <source>
        <dbReference type="ARBA" id="ARBA00001164"/>
    </source>
</evidence>
<evidence type="ECO:0000256" key="5">
    <source>
        <dbReference type="ARBA" id="ARBA00022605"/>
    </source>
</evidence>
<evidence type="ECO:0000256" key="7">
    <source>
        <dbReference type="ARBA" id="ARBA00023141"/>
    </source>
</evidence>
<comment type="caution">
    <text evidence="11">The sequence shown here is derived from an EMBL/GenBank/DDBJ whole genome shotgun (WGS) entry which is preliminary data.</text>
</comment>
<evidence type="ECO:0000256" key="6">
    <source>
        <dbReference type="ARBA" id="ARBA00022822"/>
    </source>
</evidence>
<reference evidence="11 12" key="1">
    <citation type="submission" date="2020-08" db="EMBL/GenBank/DDBJ databases">
        <title>Genomic Encyclopedia of Type Strains, Phase IV (KMG-IV): sequencing the most valuable type-strain genomes for metagenomic binning, comparative biology and taxonomic classification.</title>
        <authorList>
            <person name="Goeker M."/>
        </authorList>
    </citation>
    <scope>NUCLEOTIDE SEQUENCE [LARGE SCALE GENOMIC DNA]</scope>
    <source>
        <strain evidence="11 12">DSM 28570</strain>
    </source>
</reference>
<dbReference type="InterPro" id="IPR044643">
    <property type="entry name" value="TrpF_fam"/>
</dbReference>
<dbReference type="PANTHER" id="PTHR42894">
    <property type="entry name" value="N-(5'-PHOSPHORIBOSYL)ANTHRANILATE ISOMERASE"/>
    <property type="match status" value="1"/>
</dbReference>
<keyword evidence="6 9" id="KW-0822">Tryptophan biosynthesis</keyword>
<evidence type="ECO:0000313" key="12">
    <source>
        <dbReference type="Proteomes" id="UP000539642"/>
    </source>
</evidence>
<gene>
    <name evidence="9" type="primary">trpF</name>
    <name evidence="11" type="ORF">HNQ81_003096</name>
</gene>
<dbReference type="Pfam" id="PF00697">
    <property type="entry name" value="PRAI"/>
    <property type="match status" value="1"/>
</dbReference>
<dbReference type="HAMAP" id="MF_00135">
    <property type="entry name" value="PRAI"/>
    <property type="match status" value="1"/>
</dbReference>
<evidence type="ECO:0000256" key="2">
    <source>
        <dbReference type="ARBA" id="ARBA00004664"/>
    </source>
</evidence>
<dbReference type="InterPro" id="IPR013785">
    <property type="entry name" value="Aldolase_TIM"/>
</dbReference>
<keyword evidence="7 9" id="KW-0057">Aromatic amino acid biosynthesis</keyword>
<dbReference type="Proteomes" id="UP000539642">
    <property type="component" value="Unassembled WGS sequence"/>
</dbReference>
<evidence type="ECO:0000313" key="11">
    <source>
        <dbReference type="EMBL" id="MBB5349343.1"/>
    </source>
</evidence>
<evidence type="ECO:0000259" key="10">
    <source>
        <dbReference type="Pfam" id="PF00697"/>
    </source>
</evidence>
<dbReference type="EC" id="5.3.1.24" evidence="3 9"/>
<comment type="catalytic activity">
    <reaction evidence="1 9">
        <text>N-(5-phospho-beta-D-ribosyl)anthranilate = 1-(2-carboxyphenylamino)-1-deoxy-D-ribulose 5-phosphate</text>
        <dbReference type="Rhea" id="RHEA:21540"/>
        <dbReference type="ChEBI" id="CHEBI:18277"/>
        <dbReference type="ChEBI" id="CHEBI:58613"/>
        <dbReference type="EC" id="5.3.1.24"/>
    </reaction>
</comment>
<comment type="similarity">
    <text evidence="9">Belongs to the TrpF family.</text>
</comment>
<sequence length="205" mass="22496">MEDAEEGIRAGVDALGFIFVEESPRYIEPEKAKEIAANISPFVDLVGVFIDRDNIEVQEIVDYCGLSYVQLHGSETPEYCGQLAYAASPCKVIKAFRISGSAIPEDFQPYQDVVQGFLLDTYVADQAGGTGSSFNWDMIESLALQRPIILAGGLSPDNVTEAIDKVRPFAIDVNSGVEIRPGLKDYDKLRMLLDAVWKADLARIS</sequence>
<evidence type="ECO:0000256" key="8">
    <source>
        <dbReference type="ARBA" id="ARBA00023235"/>
    </source>
</evidence>
<proteinExistence type="inferred from homology"/>
<keyword evidence="8 9" id="KW-0413">Isomerase</keyword>
<dbReference type="CDD" id="cd00405">
    <property type="entry name" value="PRAI"/>
    <property type="match status" value="1"/>
</dbReference>
<dbReference type="NCBIfam" id="NF002298">
    <property type="entry name" value="PRK01222.1-4"/>
    <property type="match status" value="1"/>
</dbReference>
<dbReference type="SUPFAM" id="SSF51366">
    <property type="entry name" value="Ribulose-phoshate binding barrel"/>
    <property type="match status" value="1"/>
</dbReference>
<keyword evidence="12" id="KW-1185">Reference proteome</keyword>
<dbReference type="InterPro" id="IPR001240">
    <property type="entry name" value="PRAI_dom"/>
</dbReference>